<dbReference type="PANTHER" id="PTHR18929:SF189">
    <property type="entry name" value="PROTEIN DISULFIDE ISOMERASE-LIKE 1-5-RELATED"/>
    <property type="match status" value="1"/>
</dbReference>
<comment type="caution">
    <text evidence="2">The sequence shown here is derived from an EMBL/GenBank/DDBJ whole genome shotgun (WGS) entry which is preliminary data.</text>
</comment>
<reference evidence="2" key="1">
    <citation type="journal article" date="2018" name="Nat. Plants">
        <title>Whole-genome landscape of Medicago truncatula symbiotic genes.</title>
        <authorList>
            <person name="Pecrix Y."/>
            <person name="Gamas P."/>
            <person name="Carrere S."/>
        </authorList>
    </citation>
    <scope>NUCLEOTIDE SEQUENCE</scope>
    <source>
        <tissue evidence="2">Leaves</tissue>
    </source>
</reference>
<name>A0A396JF29_MEDTR</name>
<dbReference type="EMBL" id="PSQE01000002">
    <property type="protein sequence ID" value="RHN75892.1"/>
    <property type="molecule type" value="Genomic_DNA"/>
</dbReference>
<comment type="similarity">
    <text evidence="1">Belongs to the protein disulfide isomerase family.</text>
</comment>
<accession>A0A396JF29</accession>
<dbReference type="AlphaFoldDB" id="A0A396JF29"/>
<proteinExistence type="inferred from homology"/>
<evidence type="ECO:0000313" key="2">
    <source>
        <dbReference type="EMBL" id="RHN75892.1"/>
    </source>
</evidence>
<dbReference type="Proteomes" id="UP000265566">
    <property type="component" value="Chromosome 2"/>
</dbReference>
<organism evidence="2">
    <name type="scientific">Medicago truncatula</name>
    <name type="common">Barrel medic</name>
    <name type="synonym">Medicago tribuloides</name>
    <dbReference type="NCBI Taxonomy" id="3880"/>
    <lineage>
        <taxon>Eukaryota</taxon>
        <taxon>Viridiplantae</taxon>
        <taxon>Streptophyta</taxon>
        <taxon>Embryophyta</taxon>
        <taxon>Tracheophyta</taxon>
        <taxon>Spermatophyta</taxon>
        <taxon>Magnoliopsida</taxon>
        <taxon>eudicotyledons</taxon>
        <taxon>Gunneridae</taxon>
        <taxon>Pentapetalae</taxon>
        <taxon>rosids</taxon>
        <taxon>fabids</taxon>
        <taxon>Fabales</taxon>
        <taxon>Fabaceae</taxon>
        <taxon>Papilionoideae</taxon>
        <taxon>50 kb inversion clade</taxon>
        <taxon>NPAAA clade</taxon>
        <taxon>Hologalegina</taxon>
        <taxon>IRL clade</taxon>
        <taxon>Trifolieae</taxon>
        <taxon>Medicago</taxon>
    </lineage>
</organism>
<dbReference type="Gramene" id="rna12151">
    <property type="protein sequence ID" value="RHN75892.1"/>
    <property type="gene ID" value="gene12151"/>
</dbReference>
<protein>
    <submittedName>
        <fullName evidence="2">Uncharacterized protein</fullName>
    </submittedName>
</protein>
<dbReference type="InterPro" id="IPR036249">
    <property type="entry name" value="Thioredoxin-like_sf"/>
</dbReference>
<dbReference type="Gene3D" id="3.40.30.10">
    <property type="entry name" value="Glutaredoxin"/>
    <property type="match status" value="1"/>
</dbReference>
<sequence length="128" mass="15072">MLNYLEMNCLNHLKCLYVEELCDCSRDDIVIWARKRTGMPVIRISTEKAAEEFLKKYHTFLIGRFDKFEGPEYVEFVNAAKSDNETQVMRSYQVNRQNFIGYADGAFTLDKIMEFLSYNKFPLVTQLT</sequence>
<keyword evidence="2" id="KW-0413">Isomerase</keyword>
<gene>
    <name evidence="2" type="ORF">MtrunA17_Chr2g0326121</name>
</gene>
<dbReference type="CDD" id="cd02981">
    <property type="entry name" value="PDI_b_family"/>
    <property type="match status" value="1"/>
</dbReference>
<evidence type="ECO:0000256" key="1">
    <source>
        <dbReference type="ARBA" id="ARBA00006347"/>
    </source>
</evidence>
<dbReference type="PANTHER" id="PTHR18929">
    <property type="entry name" value="PROTEIN DISULFIDE ISOMERASE"/>
    <property type="match status" value="1"/>
</dbReference>
<dbReference type="GO" id="GO:0016853">
    <property type="term" value="F:isomerase activity"/>
    <property type="evidence" value="ECO:0007669"/>
    <property type="project" value="UniProtKB-KW"/>
</dbReference>
<dbReference type="SUPFAM" id="SSF52833">
    <property type="entry name" value="Thioredoxin-like"/>
    <property type="match status" value="1"/>
</dbReference>